<evidence type="ECO:0000313" key="2">
    <source>
        <dbReference type="EMBL" id="URD75948.1"/>
    </source>
</evidence>
<accession>A0A9E7EHG0</accession>
<name>A0A9E7EHG0_9LILI</name>
<dbReference type="OrthoDB" id="661559at2759"/>
<evidence type="ECO:0000313" key="3">
    <source>
        <dbReference type="Proteomes" id="UP001055439"/>
    </source>
</evidence>
<keyword evidence="3" id="KW-1185">Reference proteome</keyword>
<sequence>MAWWDRVTSPMRRVWTGVATRLGIRKSGLMRLREEVSTCEYEDVHVMWELLTESGRAGPHRAPTAARRRRRRTRPRRDESHVWSVLEWARLGFCRRF</sequence>
<feature type="region of interest" description="Disordered" evidence="1">
    <location>
        <begin position="56"/>
        <end position="78"/>
    </location>
</feature>
<dbReference type="Proteomes" id="UP001055439">
    <property type="component" value="Chromosome 1"/>
</dbReference>
<organism evidence="2 3">
    <name type="scientific">Musa troglodytarum</name>
    <name type="common">fe'i banana</name>
    <dbReference type="NCBI Taxonomy" id="320322"/>
    <lineage>
        <taxon>Eukaryota</taxon>
        <taxon>Viridiplantae</taxon>
        <taxon>Streptophyta</taxon>
        <taxon>Embryophyta</taxon>
        <taxon>Tracheophyta</taxon>
        <taxon>Spermatophyta</taxon>
        <taxon>Magnoliopsida</taxon>
        <taxon>Liliopsida</taxon>
        <taxon>Zingiberales</taxon>
        <taxon>Musaceae</taxon>
        <taxon>Musa</taxon>
    </lineage>
</organism>
<dbReference type="EMBL" id="CP097502">
    <property type="protein sequence ID" value="URD75948.1"/>
    <property type="molecule type" value="Genomic_DNA"/>
</dbReference>
<dbReference type="AlphaFoldDB" id="A0A9E7EHG0"/>
<dbReference type="PANTHER" id="PTHR33181:SF4">
    <property type="entry name" value="OVULE PROTEIN"/>
    <property type="match status" value="1"/>
</dbReference>
<reference evidence="2" key="1">
    <citation type="submission" date="2022-05" db="EMBL/GenBank/DDBJ databases">
        <title>The Musa troglodytarum L. genome provides insights into the mechanism of non-climacteric behaviour and enrichment of carotenoids.</title>
        <authorList>
            <person name="Wang J."/>
        </authorList>
    </citation>
    <scope>NUCLEOTIDE SEQUENCE</scope>
    <source>
        <tissue evidence="2">Leaf</tissue>
    </source>
</reference>
<feature type="compositionally biased region" description="Basic residues" evidence="1">
    <location>
        <begin position="66"/>
        <end position="75"/>
    </location>
</feature>
<protein>
    <submittedName>
        <fullName evidence="2">Uncharacterized protein</fullName>
    </submittedName>
</protein>
<evidence type="ECO:0000256" key="1">
    <source>
        <dbReference type="SAM" id="MobiDB-lite"/>
    </source>
</evidence>
<dbReference type="PANTHER" id="PTHR33181">
    <property type="entry name" value="OS01G0778500 PROTEIN"/>
    <property type="match status" value="1"/>
</dbReference>
<gene>
    <name evidence="2" type="ORF">MUK42_25872</name>
</gene>
<proteinExistence type="predicted"/>